<dbReference type="PaxDb" id="284590-Q6CK71"/>
<dbReference type="CDD" id="cd17745">
    <property type="entry name" value="BRCT_p53bp1_rpt1"/>
    <property type="match status" value="1"/>
</dbReference>
<dbReference type="PROSITE" id="PS50172">
    <property type="entry name" value="BRCT"/>
    <property type="match status" value="1"/>
</dbReference>
<evidence type="ECO:0000256" key="2">
    <source>
        <dbReference type="ARBA" id="ARBA00022763"/>
    </source>
</evidence>
<dbReference type="EMBL" id="CR382126">
    <property type="protein sequence ID" value="CAG98376.1"/>
    <property type="molecule type" value="Genomic_DNA"/>
</dbReference>
<dbReference type="InterPro" id="IPR013914">
    <property type="entry name" value="Rad9_Rad53-bd_dom_fun"/>
</dbReference>
<dbReference type="GO" id="GO:0000077">
    <property type="term" value="P:DNA damage checkpoint signaling"/>
    <property type="evidence" value="ECO:0007669"/>
    <property type="project" value="TreeGrafter"/>
</dbReference>
<sequence>MTGDEEDSGITKETPNYSPDRKQLSNKIESTSSDEIVLKENTSTRTLTGINKAIKALGNTALNLNPTNKSLLEDTPEGNRDLEIRRRIDIQSKTDVLQRFQEKDLNIEVELPFDLTQTKGILLNNNDTYQPELLDTPLKNKISIRSLRNAKGEVKAASEPISLIENINSSPEGHPQPFIMTLKDADNGNILGDIDTQNVTQTSNEMLVPATNSANVSQTQEIRSTLADEKMTQLIRTQSNNLDVSESLLKLDEQSALQETSIVHTSPINFGSFHHSLLPSTRTILTQKETGSNFNEEIQLVHSPAVVNLRPMQQASNKSPSTVFSEEEREEEKEDQEVAKCHSSIEMNNESSQKEQTDENSSEMKFKLTYYVKPSSQISDEDEQIGGVRNDATDLNQRKHNEHNPTNDVSRELSRLDTDQEYEQTQELPEIFERNECKHKPSFESQEQLNVSKKRKNKQLILEEEFEDSSTPSKMTQFTAFTEGVYLPKELRISDEMQLTKKDVLFNNAVWYYFNDCNFYPGKILSEQRTKPGYCSVLFEKRQNDVRVEDIYYLDIRCGDKVHWKMNEYQVVALDCQIPQKEDVIRCIRGYDTVHLRKVLRNGRLSKNDIVDTIASIYVTTGEWIKRTKIKLEDEDNDPLDELRRSVRSRSVRDSISPMKKTAQDYNKSTSEIFRDTFYDTTIMSGLEGQGGSVFEKCIFVLSGLNDMDRKRLSYLIEIQGGYVSSVGFESLLRYEDRSREFSWNNPRFNSYRFGCLIAGNFSRSPKYLEALALGWPVLHWRFIESCINKGYISTQTILQNLLPSGESNRLMADFNLGIIKSSNVFSFLTNFNSSLTLDAQLNNARVVLEDYSILILGDSDMNFFVDFIFQVFKVGHWEYTKNLKLKPQQELDDDLFDQLVEFRHNYHSKKMILFINETSLQNSSDWENSISKRFLMEGINDFRIKNKEWLVQTVINEEA</sequence>
<dbReference type="PANTHER" id="PTHR15321:SF3">
    <property type="entry name" value="TP53-BINDING PROTEIN 1"/>
    <property type="match status" value="1"/>
</dbReference>
<dbReference type="PANTHER" id="PTHR15321">
    <property type="entry name" value="TUMOR SUPPRESSOR P53-BINDING PROTEIN 1"/>
    <property type="match status" value="1"/>
</dbReference>
<dbReference type="InterPro" id="IPR047249">
    <property type="entry name" value="BRCT_p53bp1-like_rpt1"/>
</dbReference>
<keyword evidence="7" id="KW-1185">Reference proteome</keyword>
<dbReference type="HOGENOM" id="CLU_307770_0_0_1"/>
<evidence type="ECO:0000256" key="4">
    <source>
        <dbReference type="SAM" id="MobiDB-lite"/>
    </source>
</evidence>
<dbReference type="InterPro" id="IPR001357">
    <property type="entry name" value="BRCT_dom"/>
</dbReference>
<dbReference type="GO" id="GO:0042393">
    <property type="term" value="F:histone binding"/>
    <property type="evidence" value="ECO:0007669"/>
    <property type="project" value="TreeGrafter"/>
</dbReference>
<accession>Q6CK71</accession>
<organism evidence="6 7">
    <name type="scientific">Kluyveromyces lactis (strain ATCC 8585 / CBS 2359 / DSM 70799 / NBRC 1267 / NRRL Y-1140 / WM37)</name>
    <name type="common">Yeast</name>
    <name type="synonym">Candida sphaerica</name>
    <dbReference type="NCBI Taxonomy" id="284590"/>
    <lineage>
        <taxon>Eukaryota</taxon>
        <taxon>Fungi</taxon>
        <taxon>Dikarya</taxon>
        <taxon>Ascomycota</taxon>
        <taxon>Saccharomycotina</taxon>
        <taxon>Saccharomycetes</taxon>
        <taxon>Saccharomycetales</taxon>
        <taxon>Saccharomycetaceae</taxon>
        <taxon>Kluyveromyces</taxon>
    </lineage>
</organism>
<dbReference type="Pfam" id="PF00533">
    <property type="entry name" value="BRCT"/>
    <property type="match status" value="1"/>
</dbReference>
<dbReference type="FunCoup" id="Q6CK71">
    <property type="interactions" value="195"/>
</dbReference>
<feature type="region of interest" description="Disordered" evidence="4">
    <location>
        <begin position="391"/>
        <end position="413"/>
    </location>
</feature>
<evidence type="ECO:0000313" key="7">
    <source>
        <dbReference type="Proteomes" id="UP000000598"/>
    </source>
</evidence>
<evidence type="ECO:0000313" key="6">
    <source>
        <dbReference type="EMBL" id="CAG98376.1"/>
    </source>
</evidence>
<dbReference type="AlphaFoldDB" id="Q6CK71"/>
<feature type="region of interest" description="Disordered" evidence="4">
    <location>
        <begin position="1"/>
        <end position="31"/>
    </location>
</feature>
<evidence type="ECO:0000256" key="3">
    <source>
        <dbReference type="ARBA" id="ARBA00023242"/>
    </source>
</evidence>
<dbReference type="SMART" id="SM00292">
    <property type="entry name" value="BRCT"/>
    <property type="match status" value="1"/>
</dbReference>
<reference evidence="6 7" key="1">
    <citation type="journal article" date="2004" name="Nature">
        <title>Genome evolution in yeasts.</title>
        <authorList>
            <consortium name="Genolevures"/>
            <person name="Dujon B."/>
            <person name="Sherman D."/>
            <person name="Fischer G."/>
            <person name="Durrens P."/>
            <person name="Casaregola S."/>
            <person name="Lafontaine I."/>
            <person name="de Montigny J."/>
            <person name="Marck C."/>
            <person name="Neuveglise C."/>
            <person name="Talla E."/>
            <person name="Goffard N."/>
            <person name="Frangeul L."/>
            <person name="Aigle M."/>
            <person name="Anthouard V."/>
            <person name="Babour A."/>
            <person name="Barbe V."/>
            <person name="Barnay S."/>
            <person name="Blanchin S."/>
            <person name="Beckerich J.M."/>
            <person name="Beyne E."/>
            <person name="Bleykasten C."/>
            <person name="Boisrame A."/>
            <person name="Boyer J."/>
            <person name="Cattolico L."/>
            <person name="Confanioleri F."/>
            <person name="de Daruvar A."/>
            <person name="Despons L."/>
            <person name="Fabre E."/>
            <person name="Fairhead C."/>
            <person name="Ferry-Dumazet H."/>
            <person name="Groppi A."/>
            <person name="Hantraye F."/>
            <person name="Hennequin C."/>
            <person name="Jauniaux N."/>
            <person name="Joyet P."/>
            <person name="Kachouri R."/>
            <person name="Kerrest A."/>
            <person name="Koszul R."/>
            <person name="Lemaire M."/>
            <person name="Lesur I."/>
            <person name="Ma L."/>
            <person name="Muller H."/>
            <person name="Nicaud J.M."/>
            <person name="Nikolski M."/>
            <person name="Oztas S."/>
            <person name="Ozier-Kalogeropoulos O."/>
            <person name="Pellenz S."/>
            <person name="Potier S."/>
            <person name="Richard G.F."/>
            <person name="Straub M.L."/>
            <person name="Suleau A."/>
            <person name="Swennene D."/>
            <person name="Tekaia F."/>
            <person name="Wesolowski-Louvel M."/>
            <person name="Westhof E."/>
            <person name="Wirth B."/>
            <person name="Zeniou-Meyer M."/>
            <person name="Zivanovic I."/>
            <person name="Bolotin-Fukuhara M."/>
            <person name="Thierry A."/>
            <person name="Bouchier C."/>
            <person name="Caudron B."/>
            <person name="Scarpelli C."/>
            <person name="Gaillardin C."/>
            <person name="Weissenbach J."/>
            <person name="Wincker P."/>
            <person name="Souciet J.L."/>
        </authorList>
    </citation>
    <scope>NUCLEOTIDE SEQUENCE [LARGE SCALE GENOMIC DNA]</scope>
    <source>
        <strain evidence="7">ATCC 8585 / CBS 2359 / DSM 70799 / NBRC 1267 / NRRL Y-1140 / WM37</strain>
    </source>
</reference>
<name>Q6CK71_KLULA</name>
<dbReference type="STRING" id="284590.Q6CK71"/>
<feature type="compositionally biased region" description="Polar residues" evidence="4">
    <location>
        <begin position="311"/>
        <end position="324"/>
    </location>
</feature>
<feature type="region of interest" description="Disordered" evidence="4">
    <location>
        <begin position="309"/>
        <end position="362"/>
    </location>
</feature>
<dbReference type="Gene3D" id="3.40.50.10190">
    <property type="entry name" value="BRCT domain"/>
    <property type="match status" value="1"/>
</dbReference>
<dbReference type="Proteomes" id="UP000000598">
    <property type="component" value="Chromosome F"/>
</dbReference>
<feature type="domain" description="BRCT" evidence="5">
    <location>
        <begin position="690"/>
        <end position="791"/>
    </location>
</feature>
<dbReference type="Pfam" id="PF08605">
    <property type="entry name" value="Rad9_Rad53_bind"/>
    <property type="match status" value="1"/>
</dbReference>
<keyword evidence="2" id="KW-0227">DNA damage</keyword>
<dbReference type="OMA" id="IRTHSEY"/>
<evidence type="ECO:0000259" key="5">
    <source>
        <dbReference type="PROSITE" id="PS50172"/>
    </source>
</evidence>
<keyword evidence="3" id="KW-0539">Nucleus</keyword>
<feature type="compositionally biased region" description="Basic and acidic residues" evidence="4">
    <location>
        <begin position="396"/>
        <end position="413"/>
    </location>
</feature>
<dbReference type="InParanoid" id="Q6CK71"/>
<proteinExistence type="predicted"/>
<dbReference type="SUPFAM" id="SSF52113">
    <property type="entry name" value="BRCT domain"/>
    <property type="match status" value="1"/>
</dbReference>
<dbReference type="InterPro" id="IPR036420">
    <property type="entry name" value="BRCT_dom_sf"/>
</dbReference>
<dbReference type="InterPro" id="IPR047252">
    <property type="entry name" value="TP53BP1-like"/>
</dbReference>
<dbReference type="eggNOG" id="KOG3548">
    <property type="taxonomic scope" value="Eukaryota"/>
</dbReference>
<comment type="subcellular location">
    <subcellularLocation>
        <location evidence="1">Nucleus</location>
    </subcellularLocation>
</comment>
<dbReference type="GO" id="GO:0005634">
    <property type="term" value="C:nucleus"/>
    <property type="evidence" value="ECO:0007669"/>
    <property type="project" value="UniProtKB-SubCell"/>
</dbReference>
<dbReference type="KEGG" id="kla:KLLA0_F13068g"/>
<dbReference type="GO" id="GO:0045944">
    <property type="term" value="P:positive regulation of transcription by RNA polymerase II"/>
    <property type="evidence" value="ECO:0007669"/>
    <property type="project" value="TreeGrafter"/>
</dbReference>
<feature type="compositionally biased region" description="Acidic residues" evidence="4">
    <location>
        <begin position="325"/>
        <end position="335"/>
    </location>
</feature>
<gene>
    <name evidence="6" type="ORF">KLLA0_F13068g</name>
</gene>
<evidence type="ECO:0000256" key="1">
    <source>
        <dbReference type="ARBA" id="ARBA00004123"/>
    </source>
</evidence>
<protein>
    <submittedName>
        <fullName evidence="6">KLLA0F13068p</fullName>
    </submittedName>
</protein>
<feature type="compositionally biased region" description="Basic and acidic residues" evidence="4">
    <location>
        <begin position="352"/>
        <end position="362"/>
    </location>
</feature>